<comment type="caution">
    <text evidence="1">The sequence shown here is derived from an EMBL/GenBank/DDBJ whole genome shotgun (WGS) entry which is preliminary data.</text>
</comment>
<evidence type="ECO:0000313" key="2">
    <source>
        <dbReference type="Proteomes" id="UP000499080"/>
    </source>
</evidence>
<dbReference type="Proteomes" id="UP000499080">
    <property type="component" value="Unassembled WGS sequence"/>
</dbReference>
<keyword evidence="2" id="KW-1185">Reference proteome</keyword>
<name>A0A4Y2DJP1_ARAVE</name>
<protein>
    <submittedName>
        <fullName evidence="1">Uncharacterized protein</fullName>
    </submittedName>
</protein>
<gene>
    <name evidence="1" type="ORF">AVEN_83759_1</name>
</gene>
<sequence length="82" mass="10033">MLKEKGEKGKKKILDWIDRILPDKEEGSFNDEYFKLKEFFKDLDIDLKERFTKFGEWIKERYEKGMERGKTRAENIKRIAKE</sequence>
<accession>A0A4Y2DJP1</accession>
<dbReference type="EMBL" id="BGPR01166860">
    <property type="protein sequence ID" value="GBM16419.1"/>
    <property type="molecule type" value="Genomic_DNA"/>
</dbReference>
<feature type="non-terminal residue" evidence="1">
    <location>
        <position position="82"/>
    </location>
</feature>
<dbReference type="AlphaFoldDB" id="A0A4Y2DJP1"/>
<reference evidence="1 2" key="1">
    <citation type="journal article" date="2019" name="Sci. Rep.">
        <title>Orb-weaving spider Araneus ventricosus genome elucidates the spidroin gene catalogue.</title>
        <authorList>
            <person name="Kono N."/>
            <person name="Nakamura H."/>
            <person name="Ohtoshi R."/>
            <person name="Moran D.A.P."/>
            <person name="Shinohara A."/>
            <person name="Yoshida Y."/>
            <person name="Fujiwara M."/>
            <person name="Mori M."/>
            <person name="Tomita M."/>
            <person name="Arakawa K."/>
        </authorList>
    </citation>
    <scope>NUCLEOTIDE SEQUENCE [LARGE SCALE GENOMIC DNA]</scope>
</reference>
<proteinExistence type="predicted"/>
<dbReference type="OrthoDB" id="6437193at2759"/>
<organism evidence="1 2">
    <name type="scientific">Araneus ventricosus</name>
    <name type="common">Orbweaver spider</name>
    <name type="synonym">Epeira ventricosa</name>
    <dbReference type="NCBI Taxonomy" id="182803"/>
    <lineage>
        <taxon>Eukaryota</taxon>
        <taxon>Metazoa</taxon>
        <taxon>Ecdysozoa</taxon>
        <taxon>Arthropoda</taxon>
        <taxon>Chelicerata</taxon>
        <taxon>Arachnida</taxon>
        <taxon>Araneae</taxon>
        <taxon>Araneomorphae</taxon>
        <taxon>Entelegynae</taxon>
        <taxon>Araneoidea</taxon>
        <taxon>Araneidae</taxon>
        <taxon>Araneus</taxon>
    </lineage>
</organism>
<evidence type="ECO:0000313" key="1">
    <source>
        <dbReference type="EMBL" id="GBM16419.1"/>
    </source>
</evidence>